<evidence type="ECO:0000256" key="4">
    <source>
        <dbReference type="ARBA" id="ARBA00022807"/>
    </source>
</evidence>
<dbReference type="Proteomes" id="UP000249185">
    <property type="component" value="Unassembled WGS sequence"/>
</dbReference>
<comment type="similarity">
    <text evidence="1">Belongs to the peptidase C40 family.</text>
</comment>
<dbReference type="EMBL" id="QFPW01000002">
    <property type="protein sequence ID" value="PZQ51725.1"/>
    <property type="molecule type" value="Genomic_DNA"/>
</dbReference>
<proteinExistence type="inferred from homology"/>
<dbReference type="SUPFAM" id="SSF54001">
    <property type="entry name" value="Cysteine proteinases"/>
    <property type="match status" value="1"/>
</dbReference>
<evidence type="ECO:0000259" key="5">
    <source>
        <dbReference type="PROSITE" id="PS51935"/>
    </source>
</evidence>
<keyword evidence="4" id="KW-0788">Thiol protease</keyword>
<keyword evidence="3" id="KW-0378">Hydrolase</keyword>
<evidence type="ECO:0000256" key="1">
    <source>
        <dbReference type="ARBA" id="ARBA00007074"/>
    </source>
</evidence>
<organism evidence="6 7">
    <name type="scientific">Rhodovulum sulfidophilum</name>
    <name type="common">Rhodobacter sulfidophilus</name>
    <dbReference type="NCBI Taxonomy" id="35806"/>
    <lineage>
        <taxon>Bacteria</taxon>
        <taxon>Pseudomonadati</taxon>
        <taxon>Pseudomonadota</taxon>
        <taxon>Alphaproteobacteria</taxon>
        <taxon>Rhodobacterales</taxon>
        <taxon>Paracoccaceae</taxon>
        <taxon>Rhodovulum</taxon>
    </lineage>
</organism>
<evidence type="ECO:0000256" key="2">
    <source>
        <dbReference type="ARBA" id="ARBA00022670"/>
    </source>
</evidence>
<dbReference type="GO" id="GO:0008234">
    <property type="term" value="F:cysteine-type peptidase activity"/>
    <property type="evidence" value="ECO:0007669"/>
    <property type="project" value="UniProtKB-KW"/>
</dbReference>
<dbReference type="InterPro" id="IPR038765">
    <property type="entry name" value="Papain-like_cys_pep_sf"/>
</dbReference>
<evidence type="ECO:0000313" key="7">
    <source>
        <dbReference type="Proteomes" id="UP000249185"/>
    </source>
</evidence>
<evidence type="ECO:0000313" key="6">
    <source>
        <dbReference type="EMBL" id="PZQ51725.1"/>
    </source>
</evidence>
<protein>
    <submittedName>
        <fullName evidence="6">Peptidase</fullName>
    </submittedName>
</protein>
<dbReference type="Gene3D" id="3.90.1720.10">
    <property type="entry name" value="endopeptidase domain like (from Nostoc punctiforme)"/>
    <property type="match status" value="1"/>
</dbReference>
<dbReference type="NCBIfam" id="TIGR02219">
    <property type="entry name" value="phage_NlpC_fam"/>
    <property type="match status" value="1"/>
</dbReference>
<dbReference type="InterPro" id="IPR011929">
    <property type="entry name" value="Phage_pept_NlpC/P60"/>
</dbReference>
<dbReference type="GO" id="GO:0006508">
    <property type="term" value="P:proteolysis"/>
    <property type="evidence" value="ECO:0007669"/>
    <property type="project" value="UniProtKB-KW"/>
</dbReference>
<dbReference type="InterPro" id="IPR000064">
    <property type="entry name" value="NLP_P60_dom"/>
</dbReference>
<gene>
    <name evidence="6" type="ORF">DI556_05645</name>
</gene>
<sequence length="157" mass="16863">MAEVGQAEPRARGARIVACARAWIGTPYRHQASCKGAGTDCLGLLRGIWRELLGAEPEAVPPYTSDWAEVGRGEDLLEAARRHLDAIARAEAVPGDVLVLRMADGATAKHVGILARAPEGHETIVHAYSGHGVVESPLTPAWSRRVAGAFRFPDRRN</sequence>
<name>A0A2W5NLP7_RHOSU</name>
<feature type="domain" description="NlpC/P60" evidence="5">
    <location>
        <begin position="10"/>
        <end position="153"/>
    </location>
</feature>
<keyword evidence="2" id="KW-0645">Protease</keyword>
<dbReference type="AlphaFoldDB" id="A0A2W5NLP7"/>
<reference evidence="6 7" key="1">
    <citation type="submission" date="2017-08" db="EMBL/GenBank/DDBJ databases">
        <title>Infants hospitalized years apart are colonized by the same room-sourced microbial strains.</title>
        <authorList>
            <person name="Brooks B."/>
            <person name="Olm M.R."/>
            <person name="Firek B.A."/>
            <person name="Baker R."/>
            <person name="Thomas B.C."/>
            <person name="Morowitz M.J."/>
            <person name="Banfield J.F."/>
        </authorList>
    </citation>
    <scope>NUCLEOTIDE SEQUENCE [LARGE SCALE GENOMIC DNA]</scope>
    <source>
        <strain evidence="6">S2_005_002_R2_34</strain>
    </source>
</reference>
<evidence type="ECO:0000256" key="3">
    <source>
        <dbReference type="ARBA" id="ARBA00022801"/>
    </source>
</evidence>
<accession>A0A2W5NLP7</accession>
<dbReference type="PROSITE" id="PS51935">
    <property type="entry name" value="NLPC_P60"/>
    <property type="match status" value="1"/>
</dbReference>
<comment type="caution">
    <text evidence="6">The sequence shown here is derived from an EMBL/GenBank/DDBJ whole genome shotgun (WGS) entry which is preliminary data.</text>
</comment>